<comment type="caution">
    <text evidence="1">The sequence shown here is derived from an EMBL/GenBank/DDBJ whole genome shotgun (WGS) entry which is preliminary data.</text>
</comment>
<evidence type="ECO:0000313" key="1">
    <source>
        <dbReference type="EMBL" id="NJI01839.1"/>
    </source>
</evidence>
<reference evidence="1" key="1">
    <citation type="submission" date="2019-11" db="EMBL/GenBank/DDBJ databases">
        <title>Whole genome comparisons of Staphylococcus agnetis isolates from cattle and chickens.</title>
        <authorList>
            <person name="Rhoads D."/>
            <person name="Shwani A."/>
            <person name="Adkins P."/>
            <person name="Calcutt M."/>
            <person name="Middleton J."/>
        </authorList>
    </citation>
    <scope>NUCLEOTIDE SEQUENCE</scope>
    <source>
        <strain evidence="1">1387</strain>
    </source>
</reference>
<protein>
    <submittedName>
        <fullName evidence="1">Uncharacterized protein</fullName>
    </submittedName>
</protein>
<dbReference type="EMBL" id="WMFL01000047">
    <property type="protein sequence ID" value="NJI01839.1"/>
    <property type="molecule type" value="Genomic_DNA"/>
</dbReference>
<name>A0A2T4MGY3_9STAP</name>
<dbReference type="RefSeq" id="WP_107376456.1">
    <property type="nucleotide sequence ID" value="NZ_CP045927.1"/>
</dbReference>
<dbReference type="AlphaFoldDB" id="A0A2T4MGY3"/>
<organism evidence="1 2">
    <name type="scientific">Staphylococcus agnetis</name>
    <dbReference type="NCBI Taxonomy" id="985762"/>
    <lineage>
        <taxon>Bacteria</taxon>
        <taxon>Bacillati</taxon>
        <taxon>Bacillota</taxon>
        <taxon>Bacilli</taxon>
        <taxon>Bacillales</taxon>
        <taxon>Staphylococcaceae</taxon>
        <taxon>Staphylococcus</taxon>
    </lineage>
</organism>
<dbReference type="Proteomes" id="UP000646308">
    <property type="component" value="Unassembled WGS sequence"/>
</dbReference>
<gene>
    <name evidence="1" type="ORF">GLV84_03065</name>
</gene>
<accession>A0A2T4MGY3</accession>
<dbReference type="GeneID" id="57692686"/>
<sequence>MNQITPINAYTEKNSAISYQSYEIETKRLNGESSFADLKYSVTLAKEKKLSHPILNILILFLIRKRG</sequence>
<evidence type="ECO:0000313" key="2">
    <source>
        <dbReference type="Proteomes" id="UP000646308"/>
    </source>
</evidence>
<proteinExistence type="predicted"/>